<evidence type="ECO:0000313" key="2">
    <source>
        <dbReference type="Proteomes" id="UP000789901"/>
    </source>
</evidence>
<proteinExistence type="predicted"/>
<dbReference type="Proteomes" id="UP000789901">
    <property type="component" value="Unassembled WGS sequence"/>
</dbReference>
<accession>A0ABN7UV25</accession>
<feature type="non-terminal residue" evidence="1">
    <location>
        <position position="51"/>
    </location>
</feature>
<gene>
    <name evidence="1" type="ORF">GMARGA_LOCUS11024</name>
</gene>
<name>A0ABN7UV25_GIGMA</name>
<dbReference type="EMBL" id="CAJVQB010006334">
    <property type="protein sequence ID" value="CAG8682136.1"/>
    <property type="molecule type" value="Genomic_DNA"/>
</dbReference>
<reference evidence="1 2" key="1">
    <citation type="submission" date="2021-06" db="EMBL/GenBank/DDBJ databases">
        <authorList>
            <person name="Kallberg Y."/>
            <person name="Tangrot J."/>
            <person name="Rosling A."/>
        </authorList>
    </citation>
    <scope>NUCLEOTIDE SEQUENCE [LARGE SCALE GENOMIC DNA]</scope>
    <source>
        <strain evidence="1 2">120-4 pot B 10/14</strain>
    </source>
</reference>
<protein>
    <submittedName>
        <fullName evidence="1">6636_t:CDS:1</fullName>
    </submittedName>
</protein>
<evidence type="ECO:0000313" key="1">
    <source>
        <dbReference type="EMBL" id="CAG8682136.1"/>
    </source>
</evidence>
<comment type="caution">
    <text evidence="1">The sequence shown here is derived from an EMBL/GenBank/DDBJ whole genome shotgun (WGS) entry which is preliminary data.</text>
</comment>
<sequence length="51" mass="6098">MKEFFSSFYEEVYNDFSQEFSTNIESEEINNEKLTFDQCSLNKLNEILSQS</sequence>
<organism evidence="1 2">
    <name type="scientific">Gigaspora margarita</name>
    <dbReference type="NCBI Taxonomy" id="4874"/>
    <lineage>
        <taxon>Eukaryota</taxon>
        <taxon>Fungi</taxon>
        <taxon>Fungi incertae sedis</taxon>
        <taxon>Mucoromycota</taxon>
        <taxon>Glomeromycotina</taxon>
        <taxon>Glomeromycetes</taxon>
        <taxon>Diversisporales</taxon>
        <taxon>Gigasporaceae</taxon>
        <taxon>Gigaspora</taxon>
    </lineage>
</organism>
<keyword evidence="2" id="KW-1185">Reference proteome</keyword>